<evidence type="ECO:0000259" key="11">
    <source>
        <dbReference type="SMART" id="SM00235"/>
    </source>
</evidence>
<dbReference type="Gene3D" id="3.40.390.10">
    <property type="entry name" value="Collagenase (Catalytic Domain)"/>
    <property type="match status" value="1"/>
</dbReference>
<keyword evidence="5" id="KW-0378">Hydrolase</keyword>
<dbReference type="SUPFAM" id="SSF50923">
    <property type="entry name" value="Hemopexin-like domain"/>
    <property type="match status" value="1"/>
</dbReference>
<feature type="binding site" evidence="9">
    <location>
        <position position="168"/>
    </location>
    <ligand>
        <name>Ca(2+)</name>
        <dbReference type="ChEBI" id="CHEBI:29108"/>
        <label>1</label>
    </ligand>
</feature>
<evidence type="ECO:0000256" key="5">
    <source>
        <dbReference type="ARBA" id="ARBA00022801"/>
    </source>
</evidence>
<keyword evidence="4" id="KW-0732">Signal</keyword>
<dbReference type="SMART" id="SM00235">
    <property type="entry name" value="ZnMc"/>
    <property type="match status" value="1"/>
</dbReference>
<evidence type="ECO:0000256" key="9">
    <source>
        <dbReference type="PIRSR" id="PIRSR621190-2"/>
    </source>
</evidence>
<dbReference type="PANTHER" id="PTHR10201">
    <property type="entry name" value="MATRIX METALLOPROTEINASE"/>
    <property type="match status" value="1"/>
</dbReference>
<dbReference type="GO" id="GO:0004222">
    <property type="term" value="F:metalloendopeptidase activity"/>
    <property type="evidence" value="ECO:0007669"/>
    <property type="project" value="InterPro"/>
</dbReference>
<dbReference type="AlphaFoldDB" id="A0A026WIE4"/>
<dbReference type="InterPro" id="IPR006026">
    <property type="entry name" value="Peptidase_Metallo"/>
</dbReference>
<dbReference type="Gene3D" id="2.110.10.10">
    <property type="entry name" value="Hemopexin-like domain"/>
    <property type="match status" value="1"/>
</dbReference>
<keyword evidence="2" id="KW-0645">Protease</keyword>
<feature type="binding site" evidence="9">
    <location>
        <position position="200"/>
    </location>
    <ligand>
        <name>Zn(2+)</name>
        <dbReference type="ChEBI" id="CHEBI:29105"/>
        <label>2</label>
        <note>catalytic</note>
    </ligand>
</feature>
<sequence length="494" mass="55885">MAFMFDEIWYELDNVAVVLNDINKVALLRTLENGWFLSMGFRSWDLYEFPMLQNTTNHSWAVKAMTQLKKPRFCAVWEATGGQFKFDKCKLVNVKLYLKSQLVQLMSRGGFHLRKWSSSARVGTMLDRRYGGAVCPDDLDGPGKVLAHATLPTGTRDDVSEVYIDHREAWHIALTPNPQNSHHLLRMLVHEIGHSLGLSHTTDENLLMYAYSPAVEWPVALGMEDVLAVRNLYGGAEGEPLTVVPAERTVVQKTTTPATTTTSSPTTTTAPPEPPDPCTWRHIDTLLVLGKRLFITRGRYTWSIGLSGKIVNRQFVLGNYVRFLPKNLTRLSAAYQTVKGDLVLFADGWVYMVSYPTLELRASWPRRITDLGLSPTAVINAVLNTHTGRTYVIYNDYAVLEMDDCNMTARGYHTLQTVFPGIPSLVRTAYRYTDGQLYFVHRDCFFAYNEFTETVTKSGEFDLDVIGVTCPREDILCKLWDLLARLARSNIAFD</sequence>
<protein>
    <submittedName>
        <fullName evidence="12">Matrix metalloproteinase-17</fullName>
    </submittedName>
</protein>
<keyword evidence="7" id="KW-0482">Metalloprotease</keyword>
<dbReference type="GO" id="GO:0005615">
    <property type="term" value="C:extracellular space"/>
    <property type="evidence" value="ECO:0007669"/>
    <property type="project" value="TreeGrafter"/>
</dbReference>
<dbReference type="Proteomes" id="UP000053097">
    <property type="component" value="Unassembled WGS sequence"/>
</dbReference>
<feature type="binding site" evidence="9">
    <location>
        <position position="208"/>
    </location>
    <ligand>
        <name>Zn(2+)</name>
        <dbReference type="ChEBI" id="CHEBI:29105"/>
        <label>2</label>
        <note>catalytic</note>
    </ligand>
</feature>
<evidence type="ECO:0000313" key="13">
    <source>
        <dbReference type="Proteomes" id="UP000053097"/>
    </source>
</evidence>
<feature type="binding site" evidence="9">
    <location>
        <position position="168"/>
    </location>
    <ligand>
        <name>Ca(2+)</name>
        <dbReference type="ChEBI" id="CHEBI:29108"/>
        <label>3</label>
    </ligand>
</feature>
<evidence type="ECO:0000256" key="7">
    <source>
        <dbReference type="ARBA" id="ARBA00023049"/>
    </source>
</evidence>
<keyword evidence="9" id="KW-0106">Calcium</keyword>
<feature type="binding site" evidence="9">
    <location>
        <position position="381"/>
    </location>
    <ligand>
        <name>Ca(2+)</name>
        <dbReference type="ChEBI" id="CHEBI:29108"/>
        <label>5</label>
    </ligand>
</feature>
<feature type="binding site" evidence="9">
    <location>
        <position position="194"/>
    </location>
    <ligand>
        <name>Zn(2+)</name>
        <dbReference type="ChEBI" id="CHEBI:29105"/>
        <label>2</label>
        <note>catalytic</note>
    </ligand>
</feature>
<gene>
    <name evidence="12" type="ORF">X777_04157</name>
</gene>
<dbReference type="GO" id="GO:0031012">
    <property type="term" value="C:extracellular matrix"/>
    <property type="evidence" value="ECO:0007669"/>
    <property type="project" value="InterPro"/>
</dbReference>
<dbReference type="GO" id="GO:0008270">
    <property type="term" value="F:zinc ion binding"/>
    <property type="evidence" value="ECO:0007669"/>
    <property type="project" value="InterPro"/>
</dbReference>
<dbReference type="OrthoDB" id="7550572at2759"/>
<evidence type="ECO:0000313" key="12">
    <source>
        <dbReference type="EMBL" id="EZA55738.1"/>
    </source>
</evidence>
<dbReference type="InterPro" id="IPR049512">
    <property type="entry name" value="DJR-like_dom"/>
</dbReference>
<feature type="region of interest" description="Disordered" evidence="10">
    <location>
        <begin position="251"/>
        <end position="276"/>
    </location>
</feature>
<dbReference type="SUPFAM" id="SSF55486">
    <property type="entry name" value="Metalloproteases ('zincins'), catalytic domain"/>
    <property type="match status" value="1"/>
</dbReference>
<evidence type="ECO:0000256" key="8">
    <source>
        <dbReference type="PIRSR" id="PIRSR621190-1"/>
    </source>
</evidence>
<dbReference type="Pfam" id="PF21738">
    <property type="entry name" value="DJR-like_dom"/>
    <property type="match status" value="1"/>
</dbReference>
<feature type="binding site" evidence="9">
    <location>
        <position position="141"/>
    </location>
    <ligand>
        <name>Ca(2+)</name>
        <dbReference type="ChEBI" id="CHEBI:29108"/>
        <label>3</label>
    </ligand>
</feature>
<reference evidence="12 13" key="1">
    <citation type="journal article" date="2014" name="Curr. Biol.">
        <title>The genome of the clonal raider ant Cerapachys biroi.</title>
        <authorList>
            <person name="Oxley P.R."/>
            <person name="Ji L."/>
            <person name="Fetter-Pruneda I."/>
            <person name="McKenzie S.K."/>
            <person name="Li C."/>
            <person name="Hu H."/>
            <person name="Zhang G."/>
            <person name="Kronauer D.J."/>
        </authorList>
    </citation>
    <scope>NUCLEOTIDE SEQUENCE [LARGE SCALE GENOMIC DNA]</scope>
</reference>
<keyword evidence="6 9" id="KW-0862">Zinc</keyword>
<evidence type="ECO:0000256" key="1">
    <source>
        <dbReference type="ARBA" id="ARBA00010370"/>
    </source>
</evidence>
<feature type="compositionally biased region" description="Low complexity" evidence="10">
    <location>
        <begin position="254"/>
        <end position="270"/>
    </location>
</feature>
<keyword evidence="3 9" id="KW-0479">Metal-binding</keyword>
<dbReference type="GO" id="GO:0030198">
    <property type="term" value="P:extracellular matrix organization"/>
    <property type="evidence" value="ECO:0007669"/>
    <property type="project" value="TreeGrafter"/>
</dbReference>
<accession>A0A026WIE4</accession>
<evidence type="ECO:0000256" key="2">
    <source>
        <dbReference type="ARBA" id="ARBA00022670"/>
    </source>
</evidence>
<comment type="similarity">
    <text evidence="1">Belongs to the peptidase M10A family.</text>
</comment>
<keyword evidence="13" id="KW-1185">Reference proteome</keyword>
<comment type="cofactor">
    <cofactor evidence="9">
        <name>Ca(2+)</name>
        <dbReference type="ChEBI" id="CHEBI:29108"/>
    </cofactor>
    <text evidence="9">Can bind about 5 Ca(2+) ions per subunit.</text>
</comment>
<evidence type="ECO:0000256" key="6">
    <source>
        <dbReference type="ARBA" id="ARBA00022833"/>
    </source>
</evidence>
<dbReference type="GO" id="GO:0006508">
    <property type="term" value="P:proteolysis"/>
    <property type="evidence" value="ECO:0007669"/>
    <property type="project" value="UniProtKB-KW"/>
</dbReference>
<dbReference type="PANTHER" id="PTHR10201:SF291">
    <property type="entry name" value="MATRIX METALLOPROTEINASE 1, ISOFORM C-RELATED"/>
    <property type="match status" value="1"/>
</dbReference>
<evidence type="ECO:0000256" key="4">
    <source>
        <dbReference type="ARBA" id="ARBA00022729"/>
    </source>
</evidence>
<comment type="cofactor">
    <cofactor evidence="9">
        <name>Zn(2+)</name>
        <dbReference type="ChEBI" id="CHEBI:29105"/>
    </cofactor>
    <text evidence="9">Binds 2 Zn(2+) ions per subunit.</text>
</comment>
<dbReference type="InterPro" id="IPR021190">
    <property type="entry name" value="Pept_M10A"/>
</dbReference>
<evidence type="ECO:0000256" key="3">
    <source>
        <dbReference type="ARBA" id="ARBA00022723"/>
    </source>
</evidence>
<evidence type="ECO:0000256" key="10">
    <source>
        <dbReference type="SAM" id="MobiDB-lite"/>
    </source>
</evidence>
<feature type="binding site" evidence="9">
    <location>
        <position position="148"/>
    </location>
    <ligand>
        <name>Zn(2+)</name>
        <dbReference type="ChEBI" id="CHEBI:29105"/>
        <label>1</label>
    </ligand>
</feature>
<dbReference type="InterPro" id="IPR024079">
    <property type="entry name" value="MetalloPept_cat_dom_sf"/>
</dbReference>
<feature type="binding site" evidence="9">
    <location>
        <position position="284"/>
    </location>
    <ligand>
        <name>Ca(2+)</name>
        <dbReference type="ChEBI" id="CHEBI:29108"/>
        <label>4</label>
    </ligand>
</feature>
<feature type="binding site" evidence="9">
    <location>
        <position position="190"/>
    </location>
    <ligand>
        <name>Zn(2+)</name>
        <dbReference type="ChEBI" id="CHEBI:29105"/>
        <label>2</label>
        <note>catalytic</note>
    </ligand>
</feature>
<dbReference type="Pfam" id="PF00413">
    <property type="entry name" value="Peptidase_M10"/>
    <property type="match status" value="1"/>
</dbReference>
<dbReference type="PRINTS" id="PR00138">
    <property type="entry name" value="MATRIXIN"/>
</dbReference>
<proteinExistence type="inferred from homology"/>
<dbReference type="GO" id="GO:0030574">
    <property type="term" value="P:collagen catabolic process"/>
    <property type="evidence" value="ECO:0007669"/>
    <property type="project" value="TreeGrafter"/>
</dbReference>
<organism evidence="12 13">
    <name type="scientific">Ooceraea biroi</name>
    <name type="common">Clonal raider ant</name>
    <name type="synonym">Cerapachys biroi</name>
    <dbReference type="NCBI Taxonomy" id="2015173"/>
    <lineage>
        <taxon>Eukaryota</taxon>
        <taxon>Metazoa</taxon>
        <taxon>Ecdysozoa</taxon>
        <taxon>Arthropoda</taxon>
        <taxon>Hexapoda</taxon>
        <taxon>Insecta</taxon>
        <taxon>Pterygota</taxon>
        <taxon>Neoptera</taxon>
        <taxon>Endopterygota</taxon>
        <taxon>Hymenoptera</taxon>
        <taxon>Apocrita</taxon>
        <taxon>Aculeata</taxon>
        <taxon>Formicoidea</taxon>
        <taxon>Formicidae</taxon>
        <taxon>Dorylinae</taxon>
        <taxon>Ooceraea</taxon>
    </lineage>
</organism>
<name>A0A026WIE4_OOCBI</name>
<feature type="binding site" evidence="9">
    <location>
        <position position="334"/>
    </location>
    <ligand>
        <name>Ca(2+)</name>
        <dbReference type="ChEBI" id="CHEBI:29108"/>
        <label>5</label>
    </ligand>
</feature>
<dbReference type="EMBL" id="KK107188">
    <property type="protein sequence ID" value="EZA55738.1"/>
    <property type="molecule type" value="Genomic_DNA"/>
</dbReference>
<feature type="domain" description="Peptidase metallopeptidase" evidence="11">
    <location>
        <begin position="82"/>
        <end position="235"/>
    </location>
</feature>
<dbReference type="InterPro" id="IPR001818">
    <property type="entry name" value="Pept_M10_metallopeptidase"/>
</dbReference>
<feature type="binding site" evidence="9">
    <location>
        <position position="140"/>
    </location>
    <ligand>
        <name>Ca(2+)</name>
        <dbReference type="ChEBI" id="CHEBI:29108"/>
        <label>3</label>
    </ligand>
</feature>
<feature type="active site" evidence="8">
    <location>
        <position position="191"/>
    </location>
</feature>
<dbReference type="InterPro" id="IPR036375">
    <property type="entry name" value="Hemopexin-like_dom_sf"/>
</dbReference>
<feature type="binding site" evidence="9">
    <location>
        <position position="165"/>
    </location>
    <ligand>
        <name>Ca(2+)</name>
        <dbReference type="ChEBI" id="CHEBI:29108"/>
        <label>3</label>
    </ligand>
</feature>